<dbReference type="RefSeq" id="XP_038048538.1">
    <property type="nucleotide sequence ID" value="XM_038192610.1"/>
</dbReference>
<keyword evidence="7" id="KW-1133">Transmembrane helix</keyword>
<accession>A0A913Z9T1</accession>
<dbReference type="InterPro" id="IPR000863">
    <property type="entry name" value="Sulfotransferase_dom"/>
</dbReference>
<dbReference type="AlphaFoldDB" id="A0A913Z9T1"/>
<keyword evidence="10" id="KW-1185">Reference proteome</keyword>
<reference evidence="9" key="1">
    <citation type="submission" date="2022-11" db="UniProtKB">
        <authorList>
            <consortium name="EnsemblMetazoa"/>
        </authorList>
    </citation>
    <scope>IDENTIFICATION</scope>
</reference>
<feature type="compositionally biased region" description="Basic and acidic residues" evidence="6">
    <location>
        <begin position="93"/>
        <end position="105"/>
    </location>
</feature>
<evidence type="ECO:0000256" key="4">
    <source>
        <dbReference type="PIRSR" id="PIRSR637359-2"/>
    </source>
</evidence>
<proteinExistence type="predicted"/>
<dbReference type="Proteomes" id="UP000887568">
    <property type="component" value="Unplaced"/>
</dbReference>
<feature type="transmembrane region" description="Helical" evidence="7">
    <location>
        <begin position="40"/>
        <end position="59"/>
    </location>
</feature>
<feature type="active site" description="For sulfotransferase activity" evidence="3">
    <location>
        <position position="334"/>
    </location>
</feature>
<dbReference type="PANTHER" id="PTHR10605">
    <property type="entry name" value="HEPARAN SULFATE SULFOTRANSFERASE"/>
    <property type="match status" value="1"/>
</dbReference>
<evidence type="ECO:0000313" key="10">
    <source>
        <dbReference type="Proteomes" id="UP000887568"/>
    </source>
</evidence>
<evidence type="ECO:0000259" key="8">
    <source>
        <dbReference type="Pfam" id="PF00685"/>
    </source>
</evidence>
<name>A0A913Z9T1_PATMI</name>
<feature type="region of interest" description="Disordered" evidence="6">
    <location>
        <begin position="93"/>
        <end position="116"/>
    </location>
</feature>
<dbReference type="EnsemblMetazoa" id="XM_038192610.1">
    <property type="protein sequence ID" value="XP_038048538.1"/>
    <property type="gene ID" value="LOC119722473"/>
</dbReference>
<sequence>MKSCYFLECVLFVTLGYTLAQVVPLRITFTMSSSSLKTKGAVFLLCLAFFTLGRFLVVFEPDQWFVYQRLGGVAPVSRFDVAKIKSRYEKESDIGAAGSDRDNPSEKISAADSEIEEAGDKSLGTIYHGEKIPALDSETDKKNDQVEDNIVNRRAPIINENVEDETAIVKDETGNFKDETGNFKDETGNFKDETGNFKDETGNFKDEHSIVKDEHSIKHETVIAETSIVKDDKMIVKKTPPVKTKPVAQPNRLHTGGRYSITSSQLLGNALRFMSSDVKASFANITGLKYDEQKATVIWPNLSAQKKWAVLRAGMRKLGYEQRLPTVICLGVKKGGTTAFLYYLVQHPQIARALLEEIHYFSIDYEIGLDYYLSRMGFSSQHMLQFEKSPSYFVFQNVPERMLKDLPPNVKFVVCVRDPVERTISDFRHEYELKLNRNPSMARGETPATQAKHFVEMIFNRNGEVDMSKGLTRESVYSMHFKRWLQSFPRDRFYILSHERVDKDLYSELKNLEKFLGLESFYKRSMFYYDKKRQAPCMRSGCPHPSTPGFLPKADLGPDVIQQLRDFFRPYNQEFAQLTQMNFSWTNL</sequence>
<evidence type="ECO:0000256" key="2">
    <source>
        <dbReference type="ARBA" id="ARBA00023180"/>
    </source>
</evidence>
<keyword evidence="1" id="KW-0808">Transferase</keyword>
<dbReference type="OrthoDB" id="411451at2759"/>
<dbReference type="InterPro" id="IPR027417">
    <property type="entry name" value="P-loop_NTPase"/>
</dbReference>
<evidence type="ECO:0000256" key="7">
    <source>
        <dbReference type="SAM" id="Phobius"/>
    </source>
</evidence>
<keyword evidence="7" id="KW-0812">Transmembrane</keyword>
<feature type="disulfide bond" evidence="5">
    <location>
        <begin position="537"/>
        <end position="542"/>
    </location>
</feature>
<evidence type="ECO:0000256" key="3">
    <source>
        <dbReference type="PIRSR" id="PIRSR637359-1"/>
    </source>
</evidence>
<feature type="domain" description="Sulfotransferase" evidence="8">
    <location>
        <begin position="326"/>
        <end position="539"/>
    </location>
</feature>
<evidence type="ECO:0000256" key="1">
    <source>
        <dbReference type="ARBA" id="ARBA00022679"/>
    </source>
</evidence>
<keyword evidence="5" id="KW-1015">Disulfide bond</keyword>
<dbReference type="SUPFAM" id="SSF52540">
    <property type="entry name" value="P-loop containing nucleoside triphosphate hydrolases"/>
    <property type="match status" value="1"/>
</dbReference>
<dbReference type="GeneID" id="119722473"/>
<dbReference type="Gene3D" id="3.40.50.300">
    <property type="entry name" value="P-loop containing nucleotide triphosphate hydrolases"/>
    <property type="match status" value="1"/>
</dbReference>
<evidence type="ECO:0000313" key="9">
    <source>
        <dbReference type="EnsemblMetazoa" id="XP_038048538.1"/>
    </source>
</evidence>
<dbReference type="GO" id="GO:0008467">
    <property type="term" value="F:[heparan sulfate]-glucosamine 3-sulfotransferase activity"/>
    <property type="evidence" value="ECO:0007669"/>
    <property type="project" value="TreeGrafter"/>
</dbReference>
<dbReference type="PANTHER" id="PTHR10605:SF72">
    <property type="entry name" value="HEPARAN SULFATE 3-O SULFOTRANSFERASE-B, ISOFORM A"/>
    <property type="match status" value="1"/>
</dbReference>
<feature type="binding site" evidence="4">
    <location>
        <position position="417"/>
    </location>
    <ligand>
        <name>3'-phosphoadenylyl sulfate</name>
        <dbReference type="ChEBI" id="CHEBI:58339"/>
    </ligand>
</feature>
<keyword evidence="7" id="KW-0472">Membrane</keyword>
<protein>
    <recommendedName>
        <fullName evidence="8">Sulfotransferase domain-containing protein</fullName>
    </recommendedName>
</protein>
<dbReference type="Pfam" id="PF00685">
    <property type="entry name" value="Sulfotransfer_1"/>
    <property type="match status" value="1"/>
</dbReference>
<feature type="binding site" evidence="4">
    <location>
        <position position="425"/>
    </location>
    <ligand>
        <name>3'-phosphoadenylyl sulfate</name>
        <dbReference type="ChEBI" id="CHEBI:58339"/>
    </ligand>
</feature>
<evidence type="ECO:0000256" key="5">
    <source>
        <dbReference type="PIRSR" id="PIRSR637359-3"/>
    </source>
</evidence>
<organism evidence="9 10">
    <name type="scientific">Patiria miniata</name>
    <name type="common">Bat star</name>
    <name type="synonym">Asterina miniata</name>
    <dbReference type="NCBI Taxonomy" id="46514"/>
    <lineage>
        <taxon>Eukaryota</taxon>
        <taxon>Metazoa</taxon>
        <taxon>Echinodermata</taxon>
        <taxon>Eleutherozoa</taxon>
        <taxon>Asterozoa</taxon>
        <taxon>Asteroidea</taxon>
        <taxon>Valvatacea</taxon>
        <taxon>Valvatida</taxon>
        <taxon>Asterinidae</taxon>
        <taxon>Patiria</taxon>
    </lineage>
</organism>
<keyword evidence="2" id="KW-0325">Glycoprotein</keyword>
<evidence type="ECO:0000256" key="6">
    <source>
        <dbReference type="SAM" id="MobiDB-lite"/>
    </source>
</evidence>
<dbReference type="InterPro" id="IPR037359">
    <property type="entry name" value="NST/OST"/>
</dbReference>